<name>A0A2I1HJA7_9GLOM</name>
<sequence>MESEYKITEYTYRFLKEAEKIFSSGPRSGENRPERASKGRKVSNKEEYFLESIRKDTVHRKESIKEIVLKCSDTSFKIYSDEFKRLSWENSKLREELRKANHMKDRKGNEEKKQERIISQKNEQIRKISQELEKTSSELKKVKIGNNKQDDRQKKGKKSSRSTNRKKRELILEIPLLPEISQDEPGFTDARDIFFYDIPKYWSEEDVRTNLMKIGKVVRIQIRSQYKYKTVKAKILLNENFKKSFEEGHFGICISKNFIRWYDASLGLKERQERDKWQTVRDLTNEEMESIKNGSSYDFIKQLQQNLKSEFLKIIKITKNWKVIGYFKNQKAMEEAVEDSCTTGNIKEVWLIRNKKTIYRDTSKEEEKKKICVKENSKSIASSLSNLKENATTPMTPPDRVYSELGNFASRNYDFFGTSSIRNAKKPDFSGKKSIPITTNKTPNEEVVEMKDNIAPEEVVGIIRDYRAELHKKAKSCVKLKENSSPVAIATKMKEWEKIYKDTGNEMEWEAINLVAIEEKQEEENLEGQEEVNQWLVKQENMSAMRRRVIELAEEQNNFEKYTTLNDDFTKRLEDVNRYQDEKEAGDKRPILESPSAPVRKSCLVDVNESSDDRSENKEDKEESESIIEPEKEESSTKGQETMSKTQMKKWKKRNNRKKR</sequence>
<feature type="region of interest" description="Disordered" evidence="1">
    <location>
        <begin position="23"/>
        <end position="43"/>
    </location>
</feature>
<dbReference type="EMBL" id="LLXI01003256">
    <property type="protein sequence ID" value="PKY58920.1"/>
    <property type="molecule type" value="Genomic_DNA"/>
</dbReference>
<dbReference type="VEuPathDB" id="FungiDB:RhiirFUN_013413"/>
<feature type="compositionally biased region" description="Polar residues" evidence="1">
    <location>
        <begin position="637"/>
        <end position="646"/>
    </location>
</feature>
<gene>
    <name evidence="2" type="ORF">RhiirA4_481237</name>
</gene>
<reference evidence="2 3" key="1">
    <citation type="submission" date="2015-10" db="EMBL/GenBank/DDBJ databases">
        <title>Genome analyses suggest a sexual origin of heterokaryosis in a supposedly ancient asexual fungus.</title>
        <authorList>
            <person name="Ropars J."/>
            <person name="Sedzielewska K."/>
            <person name="Noel J."/>
            <person name="Charron P."/>
            <person name="Farinelli L."/>
            <person name="Marton T."/>
            <person name="Kruger M."/>
            <person name="Pelin A."/>
            <person name="Brachmann A."/>
            <person name="Corradi N."/>
        </authorList>
    </citation>
    <scope>NUCLEOTIDE SEQUENCE [LARGE SCALE GENOMIC DNA]</scope>
    <source>
        <strain evidence="2 3">A4</strain>
    </source>
</reference>
<feature type="compositionally biased region" description="Basic residues" evidence="1">
    <location>
        <begin position="154"/>
        <end position="164"/>
    </location>
</feature>
<evidence type="ECO:0000256" key="1">
    <source>
        <dbReference type="SAM" id="MobiDB-lite"/>
    </source>
</evidence>
<proteinExistence type="predicted"/>
<dbReference type="Proteomes" id="UP000234323">
    <property type="component" value="Unassembled WGS sequence"/>
</dbReference>
<feature type="region of interest" description="Disordered" evidence="1">
    <location>
        <begin position="99"/>
        <end position="121"/>
    </location>
</feature>
<comment type="caution">
    <text evidence="2">The sequence shown here is derived from an EMBL/GenBank/DDBJ whole genome shotgun (WGS) entry which is preliminary data.</text>
</comment>
<protein>
    <submittedName>
        <fullName evidence="2">Uncharacterized protein</fullName>
    </submittedName>
</protein>
<feature type="compositionally biased region" description="Basic residues" evidence="1">
    <location>
        <begin position="647"/>
        <end position="660"/>
    </location>
</feature>
<evidence type="ECO:0000313" key="3">
    <source>
        <dbReference type="Proteomes" id="UP000234323"/>
    </source>
</evidence>
<dbReference type="VEuPathDB" id="FungiDB:RhiirFUN_001839"/>
<feature type="region of interest" description="Disordered" evidence="1">
    <location>
        <begin position="139"/>
        <end position="164"/>
    </location>
</feature>
<feature type="compositionally biased region" description="Basic and acidic residues" evidence="1">
    <location>
        <begin position="611"/>
        <end position="621"/>
    </location>
</feature>
<accession>A0A2I1HJA7</accession>
<feature type="region of interest" description="Disordered" evidence="1">
    <location>
        <begin position="580"/>
        <end position="660"/>
    </location>
</feature>
<feature type="compositionally biased region" description="Basic and acidic residues" evidence="1">
    <location>
        <begin position="580"/>
        <end position="591"/>
    </location>
</feature>
<evidence type="ECO:0000313" key="2">
    <source>
        <dbReference type="EMBL" id="PKY58920.1"/>
    </source>
</evidence>
<dbReference type="AlphaFoldDB" id="A0A2I1HJA7"/>
<organism evidence="2 3">
    <name type="scientific">Rhizophagus irregularis</name>
    <dbReference type="NCBI Taxonomy" id="588596"/>
    <lineage>
        <taxon>Eukaryota</taxon>
        <taxon>Fungi</taxon>
        <taxon>Fungi incertae sedis</taxon>
        <taxon>Mucoromycota</taxon>
        <taxon>Glomeromycotina</taxon>
        <taxon>Glomeromycetes</taxon>
        <taxon>Glomerales</taxon>
        <taxon>Glomeraceae</taxon>
        <taxon>Rhizophagus</taxon>
    </lineage>
</organism>
<dbReference type="VEuPathDB" id="FungiDB:FUN_016380"/>
<dbReference type="VEuPathDB" id="FungiDB:RhiirA1_470143"/>
<feature type="compositionally biased region" description="Basic and acidic residues" evidence="1">
    <location>
        <begin position="29"/>
        <end position="43"/>
    </location>
</feature>
<keyword evidence="3" id="KW-1185">Reference proteome</keyword>